<dbReference type="Proteomes" id="UP000834106">
    <property type="component" value="Chromosome 7"/>
</dbReference>
<keyword evidence="3" id="KW-1185">Reference proteome</keyword>
<proteinExistence type="predicted"/>
<accession>A0AAD2DUF7</accession>
<evidence type="ECO:0000313" key="2">
    <source>
        <dbReference type="EMBL" id="CAI9764381.1"/>
    </source>
</evidence>
<sequence length="163" mass="18781">MPSVVKSTRAHCKAAPLLPFEELVNEALLHVTSRRKAPPRKRSLQMENNELAELQTEYENLLSKFETHRTMSDIKIDYLTRMLAEADLYVDGKYKDSTTRSTNDISLPDENKSLRESDAILVIKQLQEKVYLSIALLSYVFLEHFSISLKVTFLEDKLSQRCS</sequence>
<dbReference type="AlphaFoldDB" id="A0AAD2DUF7"/>
<organism evidence="2 3">
    <name type="scientific">Fraxinus pennsylvanica</name>
    <dbReference type="NCBI Taxonomy" id="56036"/>
    <lineage>
        <taxon>Eukaryota</taxon>
        <taxon>Viridiplantae</taxon>
        <taxon>Streptophyta</taxon>
        <taxon>Embryophyta</taxon>
        <taxon>Tracheophyta</taxon>
        <taxon>Spermatophyta</taxon>
        <taxon>Magnoliopsida</taxon>
        <taxon>eudicotyledons</taxon>
        <taxon>Gunneridae</taxon>
        <taxon>Pentapetalae</taxon>
        <taxon>asterids</taxon>
        <taxon>lamiids</taxon>
        <taxon>Lamiales</taxon>
        <taxon>Oleaceae</taxon>
        <taxon>Oleeae</taxon>
        <taxon>Fraxinus</taxon>
    </lineage>
</organism>
<feature type="coiled-coil region" evidence="1">
    <location>
        <begin position="44"/>
        <end position="71"/>
    </location>
</feature>
<gene>
    <name evidence="2" type="ORF">FPE_LOCUS11811</name>
</gene>
<evidence type="ECO:0000256" key="1">
    <source>
        <dbReference type="SAM" id="Coils"/>
    </source>
</evidence>
<protein>
    <submittedName>
        <fullName evidence="2">Uncharacterized protein</fullName>
    </submittedName>
</protein>
<reference evidence="2" key="1">
    <citation type="submission" date="2023-05" db="EMBL/GenBank/DDBJ databases">
        <authorList>
            <person name="Huff M."/>
        </authorList>
    </citation>
    <scope>NUCLEOTIDE SEQUENCE</scope>
</reference>
<keyword evidence="1" id="KW-0175">Coiled coil</keyword>
<name>A0AAD2DUF7_9LAMI</name>
<evidence type="ECO:0000313" key="3">
    <source>
        <dbReference type="Proteomes" id="UP000834106"/>
    </source>
</evidence>
<dbReference type="EMBL" id="OU503042">
    <property type="protein sequence ID" value="CAI9764381.1"/>
    <property type="molecule type" value="Genomic_DNA"/>
</dbReference>